<accession>A0A1B6CKW8</accession>
<dbReference type="AlphaFoldDB" id="A0A1B6CKW8"/>
<sequence>MNKTLFLILLSIPSKYSFQRHRVIYTDEIERRICRAEVVTDDCLNEISDQLMDKREILQKQLKVIAAQNGVLDAAMYLLHLKNYNNNTKIYKIVNKTIDAINNMRFAYNDSLSVKSQEISLVLQMINKARKKLRYIGVMHYTKDNGRKSSILENIKFS</sequence>
<protein>
    <submittedName>
        <fullName evidence="1">Uncharacterized protein</fullName>
    </submittedName>
</protein>
<proteinExistence type="predicted"/>
<name>A0A1B6CKW8_9HEMI</name>
<reference evidence="1" key="1">
    <citation type="submission" date="2015-12" db="EMBL/GenBank/DDBJ databases">
        <title>De novo transcriptome assembly of four potential Pierce s Disease insect vectors from Arizona vineyards.</title>
        <authorList>
            <person name="Tassone E.E."/>
        </authorList>
    </citation>
    <scope>NUCLEOTIDE SEQUENCE</scope>
</reference>
<dbReference type="EMBL" id="GEDC01013233">
    <property type="protein sequence ID" value="JAS24065.1"/>
    <property type="molecule type" value="Transcribed_RNA"/>
</dbReference>
<organism evidence="1">
    <name type="scientific">Clastoptera arizonana</name>
    <name type="common">Arizona spittle bug</name>
    <dbReference type="NCBI Taxonomy" id="38151"/>
    <lineage>
        <taxon>Eukaryota</taxon>
        <taxon>Metazoa</taxon>
        <taxon>Ecdysozoa</taxon>
        <taxon>Arthropoda</taxon>
        <taxon>Hexapoda</taxon>
        <taxon>Insecta</taxon>
        <taxon>Pterygota</taxon>
        <taxon>Neoptera</taxon>
        <taxon>Paraneoptera</taxon>
        <taxon>Hemiptera</taxon>
        <taxon>Auchenorrhyncha</taxon>
        <taxon>Cercopoidea</taxon>
        <taxon>Clastopteridae</taxon>
        <taxon>Clastoptera</taxon>
    </lineage>
</organism>
<evidence type="ECO:0000313" key="2">
    <source>
        <dbReference type="EMBL" id="JAS24065.1"/>
    </source>
</evidence>
<evidence type="ECO:0000313" key="1">
    <source>
        <dbReference type="EMBL" id="JAS14109.1"/>
    </source>
</evidence>
<dbReference type="EMBL" id="GEDC01023189">
    <property type="protein sequence ID" value="JAS14109.1"/>
    <property type="molecule type" value="Transcribed_RNA"/>
</dbReference>
<gene>
    <name evidence="1" type="ORF">g.19481</name>
    <name evidence="2" type="ORF">g.19482</name>
</gene>